<evidence type="ECO:0000313" key="8">
    <source>
        <dbReference type="EMBL" id="OCA85161.1"/>
    </source>
</evidence>
<keyword evidence="6" id="KW-0560">Oxidoreductase</keyword>
<evidence type="ECO:0000256" key="4">
    <source>
        <dbReference type="ARBA" id="ARBA00022630"/>
    </source>
</evidence>
<dbReference type="PANTHER" id="PTHR42747">
    <property type="entry name" value="NITRONATE MONOOXYGENASE-RELATED"/>
    <property type="match status" value="1"/>
</dbReference>
<dbReference type="GO" id="GO:0018580">
    <property type="term" value="F:nitronate monooxygenase activity"/>
    <property type="evidence" value="ECO:0007669"/>
    <property type="project" value="InterPro"/>
</dbReference>
<evidence type="ECO:0000256" key="1">
    <source>
        <dbReference type="ARBA" id="ARBA00003535"/>
    </source>
</evidence>
<accession>A0A1B9AMX7</accession>
<dbReference type="EMBL" id="MAYT01000027">
    <property type="protein sequence ID" value="OCA85161.1"/>
    <property type="molecule type" value="Genomic_DNA"/>
</dbReference>
<dbReference type="Proteomes" id="UP000092578">
    <property type="component" value="Unassembled WGS sequence"/>
</dbReference>
<dbReference type="Gene3D" id="3.20.20.70">
    <property type="entry name" value="Aldolase class I"/>
    <property type="match status" value="1"/>
</dbReference>
<name>A0A1B9AMX7_9BACI</name>
<comment type="function">
    <text evidence="1">Nitronate monooxygenase that uses molecular oxygen to catalyze the oxidative denitrification of alkyl nitronates. Acts on propionate 3-nitronate (P3N), the presumed physiological substrate. Probably functions in the detoxification of P3N, a metabolic poison produced by plants and fungi as a defense mechanism.</text>
</comment>
<dbReference type="PANTHER" id="PTHR42747:SF4">
    <property type="entry name" value="BLR1330 PROTEIN"/>
    <property type="match status" value="1"/>
</dbReference>
<evidence type="ECO:0000256" key="2">
    <source>
        <dbReference type="ARBA" id="ARBA00009881"/>
    </source>
</evidence>
<sequence length="323" mass="35455">MTKWIGEQLSLPVIMAPMFLVSSPRMVIEGCKAGVIGSFPLLNARTVDVLKEWMETIRIELEEAKQQRPNEIIAPWAVNFIAHRSNKRYDEDLGLIKEYQPPIVITSLGDPSPVVKIVHDYGGLVFADVITVSHAEKAAEKGVDGLVLVCTGAGGHAGTINPFAFIGAVKEFWNGITILSGAISTGKDIVAARVLGADLAYMGTRFITAEESFAQKEYQEMIIDSTLDDIIYTDAFSGVHANYLKPSIKQAGLDPTQLEKEEKVDFSKMNGTAPKAWKNIWSAGQGINTIHKVQKTSHIIEELQESYQKARNQLINQPSSIEG</sequence>
<dbReference type="AlphaFoldDB" id="A0A1B9AMX7"/>
<evidence type="ECO:0000256" key="6">
    <source>
        <dbReference type="ARBA" id="ARBA00023002"/>
    </source>
</evidence>
<dbReference type="GO" id="GO:0051213">
    <property type="term" value="F:dioxygenase activity"/>
    <property type="evidence" value="ECO:0007669"/>
    <property type="project" value="UniProtKB-KW"/>
</dbReference>
<proteinExistence type="inferred from homology"/>
<dbReference type="RefSeq" id="WP_065411129.1">
    <property type="nucleotide sequence ID" value="NZ_MAYT01000027.1"/>
</dbReference>
<dbReference type="FunFam" id="3.20.20.70:FF:000210">
    <property type="entry name" value="2-nitropropane dioxygenase"/>
    <property type="match status" value="1"/>
</dbReference>
<keyword evidence="7" id="KW-0503">Monooxygenase</keyword>
<dbReference type="InterPro" id="IPR013785">
    <property type="entry name" value="Aldolase_TIM"/>
</dbReference>
<organism evidence="8 9">
    <name type="scientific">Pseudobacillus wudalianchiensis</name>
    <dbReference type="NCBI Taxonomy" id="1743143"/>
    <lineage>
        <taxon>Bacteria</taxon>
        <taxon>Bacillati</taxon>
        <taxon>Bacillota</taxon>
        <taxon>Bacilli</taxon>
        <taxon>Bacillales</taxon>
        <taxon>Bacillaceae</taxon>
        <taxon>Pseudobacillus</taxon>
    </lineage>
</organism>
<comment type="caution">
    <text evidence="8">The sequence shown here is derived from an EMBL/GenBank/DDBJ whole genome shotgun (WGS) entry which is preliminary data.</text>
</comment>
<keyword evidence="8" id="KW-0223">Dioxygenase</keyword>
<keyword evidence="4" id="KW-0285">Flavoprotein</keyword>
<gene>
    <name evidence="8" type="ORF">A8F95_10805</name>
</gene>
<dbReference type="InterPro" id="IPR004136">
    <property type="entry name" value="NMO"/>
</dbReference>
<reference evidence="9" key="1">
    <citation type="submission" date="2016-05" db="EMBL/GenBank/DDBJ databases">
        <authorList>
            <person name="Liu B."/>
            <person name="Wang J."/>
            <person name="Zhu Y."/>
            <person name="Liu G."/>
            <person name="Chen Q."/>
            <person name="Chen Z."/>
            <person name="Lan J."/>
            <person name="Che J."/>
            <person name="Ge C."/>
            <person name="Shi H."/>
            <person name="Pan Z."/>
            <person name="Liu X."/>
        </authorList>
    </citation>
    <scope>NUCLEOTIDE SEQUENCE [LARGE SCALE GENOMIC DNA]</scope>
    <source>
        <strain evidence="9">FJAT-27215</strain>
    </source>
</reference>
<evidence type="ECO:0000256" key="5">
    <source>
        <dbReference type="ARBA" id="ARBA00022643"/>
    </source>
</evidence>
<evidence type="ECO:0000256" key="3">
    <source>
        <dbReference type="ARBA" id="ARBA00013457"/>
    </source>
</evidence>
<dbReference type="CDD" id="cd04730">
    <property type="entry name" value="NPD_like"/>
    <property type="match status" value="1"/>
</dbReference>
<protein>
    <recommendedName>
        <fullName evidence="3">Probable nitronate monooxygenase</fullName>
    </recommendedName>
</protein>
<evidence type="ECO:0000256" key="7">
    <source>
        <dbReference type="ARBA" id="ARBA00023033"/>
    </source>
</evidence>
<keyword evidence="9" id="KW-1185">Reference proteome</keyword>
<dbReference type="SUPFAM" id="SSF51412">
    <property type="entry name" value="Inosine monophosphate dehydrogenase (IMPDH)"/>
    <property type="match status" value="1"/>
</dbReference>
<dbReference type="Pfam" id="PF03060">
    <property type="entry name" value="NMO"/>
    <property type="match status" value="1"/>
</dbReference>
<evidence type="ECO:0000313" key="9">
    <source>
        <dbReference type="Proteomes" id="UP000092578"/>
    </source>
</evidence>
<keyword evidence="5" id="KW-0288">FMN</keyword>
<comment type="similarity">
    <text evidence="2">Belongs to the nitronate monooxygenase family. NMO class I subfamily.</text>
</comment>